<dbReference type="GO" id="GO:0005634">
    <property type="term" value="C:nucleus"/>
    <property type="evidence" value="ECO:0007669"/>
    <property type="project" value="TreeGrafter"/>
</dbReference>
<proteinExistence type="predicted"/>
<reference evidence="2 3" key="1">
    <citation type="submission" date="2020-06" db="EMBL/GenBank/DDBJ databases">
        <title>Transcriptomic and genomic resources for Thalictrum thalictroides and T. hernandezii: Facilitating candidate gene discovery in an emerging model plant lineage.</title>
        <authorList>
            <person name="Arias T."/>
            <person name="Riano-Pachon D.M."/>
            <person name="Di Stilio V.S."/>
        </authorList>
    </citation>
    <scope>NUCLEOTIDE SEQUENCE [LARGE SCALE GENOMIC DNA]</scope>
    <source>
        <strain evidence="3">cv. WT478/WT964</strain>
        <tissue evidence="2">Leaves</tissue>
    </source>
</reference>
<dbReference type="AlphaFoldDB" id="A0A7J6XCL6"/>
<keyword evidence="3" id="KW-1185">Reference proteome</keyword>
<protein>
    <submittedName>
        <fullName evidence="2">Uncharacterized protein</fullName>
    </submittedName>
</protein>
<accession>A0A7J6XCL6</accession>
<dbReference type="PANTHER" id="PTHR10593">
    <property type="entry name" value="SERINE/THREONINE-PROTEIN KINASE RIO"/>
    <property type="match status" value="1"/>
</dbReference>
<gene>
    <name evidence="2" type="ORF">FRX31_003828</name>
</gene>
<organism evidence="2 3">
    <name type="scientific">Thalictrum thalictroides</name>
    <name type="common">Rue-anemone</name>
    <name type="synonym">Anemone thalictroides</name>
    <dbReference type="NCBI Taxonomy" id="46969"/>
    <lineage>
        <taxon>Eukaryota</taxon>
        <taxon>Viridiplantae</taxon>
        <taxon>Streptophyta</taxon>
        <taxon>Embryophyta</taxon>
        <taxon>Tracheophyta</taxon>
        <taxon>Spermatophyta</taxon>
        <taxon>Magnoliopsida</taxon>
        <taxon>Ranunculales</taxon>
        <taxon>Ranunculaceae</taxon>
        <taxon>Thalictroideae</taxon>
        <taxon>Thalictrum</taxon>
    </lineage>
</organism>
<dbReference type="PANTHER" id="PTHR10593:SF188">
    <property type="entry name" value="ZINC FINGER PROTEIN GAI-ASSOCIATED FACTOR 1"/>
    <property type="match status" value="1"/>
</dbReference>
<sequence length="259" mass="29547">MVNENNFLDLNLSIHTSPEQQPKSQQISDENLDSKAHSTQLSPRSVDKHKLTWMSNERDNIPCKKKIHKCPKGIFLGRNLSRGLKNQAGVKSHFGRKHMANTFNCPQMYTVQAEYVPDLMKCGSKTCVCGKVFPRGKYEYRTHQLWCPALAREAETKFQLEITRQHQLNTPSLRSNSNSFGVQQRYTPVFQAPPTPPPSLVRAQHFSFQHLNRLAQVEMLNQNGVSAGNRPFMGFSLENPNFVGNRGFSKVNNPGFWFL</sequence>
<comment type="caution">
    <text evidence="2">The sequence shown here is derived from an EMBL/GenBank/DDBJ whole genome shotgun (WGS) entry which is preliminary data.</text>
</comment>
<feature type="region of interest" description="Disordered" evidence="1">
    <location>
        <begin position="1"/>
        <end position="46"/>
    </location>
</feature>
<dbReference type="Proteomes" id="UP000554482">
    <property type="component" value="Unassembled WGS sequence"/>
</dbReference>
<dbReference type="GO" id="GO:0003700">
    <property type="term" value="F:DNA-binding transcription factor activity"/>
    <property type="evidence" value="ECO:0007669"/>
    <property type="project" value="TreeGrafter"/>
</dbReference>
<name>A0A7J6XCL6_THATH</name>
<dbReference type="InterPro" id="IPR031140">
    <property type="entry name" value="IDD1-16"/>
</dbReference>
<evidence type="ECO:0000256" key="1">
    <source>
        <dbReference type="SAM" id="MobiDB-lite"/>
    </source>
</evidence>
<dbReference type="EMBL" id="JABWDY010002521">
    <property type="protein sequence ID" value="KAF5206585.1"/>
    <property type="molecule type" value="Genomic_DNA"/>
</dbReference>
<feature type="compositionally biased region" description="Polar residues" evidence="1">
    <location>
        <begin position="1"/>
        <end position="29"/>
    </location>
</feature>
<evidence type="ECO:0000313" key="2">
    <source>
        <dbReference type="EMBL" id="KAF5206585.1"/>
    </source>
</evidence>
<evidence type="ECO:0000313" key="3">
    <source>
        <dbReference type="Proteomes" id="UP000554482"/>
    </source>
</evidence>